<comment type="caution">
    <text evidence="3">The sequence shown here is derived from an EMBL/GenBank/DDBJ whole genome shotgun (WGS) entry which is preliminary data.</text>
</comment>
<dbReference type="Pfam" id="PF13517">
    <property type="entry name" value="FG-GAP_3"/>
    <property type="match status" value="1"/>
</dbReference>
<protein>
    <submittedName>
        <fullName evidence="3">T9SS type A sorting domain-containing protein</fullName>
    </submittedName>
</protein>
<feature type="domain" description="Secretion system C-terminal sorting" evidence="2">
    <location>
        <begin position="389"/>
        <end position="459"/>
    </location>
</feature>
<dbReference type="EMBL" id="JAHWDP010000002">
    <property type="protein sequence ID" value="MBW2937578.1"/>
    <property type="molecule type" value="Genomic_DNA"/>
</dbReference>
<organism evidence="3 4">
    <name type="scientific">Halomarinibacterium sedimenti</name>
    <dbReference type="NCBI Taxonomy" id="2857106"/>
    <lineage>
        <taxon>Bacteria</taxon>
        <taxon>Pseudomonadati</taxon>
        <taxon>Bacteroidota</taxon>
        <taxon>Flavobacteriia</taxon>
        <taxon>Flavobacteriales</taxon>
        <taxon>Flavobacteriaceae</taxon>
        <taxon>Halomarinibacterium</taxon>
    </lineage>
</organism>
<evidence type="ECO:0000313" key="3">
    <source>
        <dbReference type="EMBL" id="MBW2937578.1"/>
    </source>
</evidence>
<dbReference type="Pfam" id="PF18962">
    <property type="entry name" value="Por_Secre_tail"/>
    <property type="match status" value="1"/>
</dbReference>
<evidence type="ECO:0000256" key="1">
    <source>
        <dbReference type="ARBA" id="ARBA00022729"/>
    </source>
</evidence>
<accession>A0A9X1JX00</accession>
<keyword evidence="4" id="KW-1185">Reference proteome</keyword>
<proteinExistence type="predicted"/>
<dbReference type="AlphaFoldDB" id="A0A9X1JX00"/>
<dbReference type="Proteomes" id="UP001138686">
    <property type="component" value="Unassembled WGS sequence"/>
</dbReference>
<reference evidence="3" key="1">
    <citation type="submission" date="2021-07" db="EMBL/GenBank/DDBJ databases">
        <title>Aureisphaera sp. CAU 1614 isolated from sea sediment.</title>
        <authorList>
            <person name="Kim W."/>
        </authorList>
    </citation>
    <scope>NUCLEOTIDE SEQUENCE</scope>
    <source>
        <strain evidence="3">CAU 1614</strain>
    </source>
</reference>
<evidence type="ECO:0000313" key="4">
    <source>
        <dbReference type="Proteomes" id="UP001138686"/>
    </source>
</evidence>
<dbReference type="RefSeq" id="WP_219051998.1">
    <property type="nucleotide sequence ID" value="NZ_JAHWDP010000002.1"/>
</dbReference>
<evidence type="ECO:0000259" key="2">
    <source>
        <dbReference type="Pfam" id="PF18962"/>
    </source>
</evidence>
<gene>
    <name evidence="3" type="ORF">KXJ69_05640</name>
</gene>
<dbReference type="NCBIfam" id="TIGR04183">
    <property type="entry name" value="Por_Secre_tail"/>
    <property type="match status" value="1"/>
</dbReference>
<name>A0A9X1JX00_9FLAO</name>
<dbReference type="InterPro" id="IPR013517">
    <property type="entry name" value="FG-GAP"/>
</dbReference>
<dbReference type="PANTHER" id="PTHR44103:SF1">
    <property type="entry name" value="PROPROTEIN CONVERTASE P"/>
    <property type="match status" value="1"/>
</dbReference>
<dbReference type="InterPro" id="IPR026444">
    <property type="entry name" value="Secre_tail"/>
</dbReference>
<sequence>MKTKIFSFFILFSSIQINVYSQFQEHTINTNQIVNAIVLADIDDDTDNDILITGNEDNVVKWIENLDGAGDFSIIHVIYETPFNVGNEIVVSDVDLDNDLDILANISSYDCGSVYLFNNIDGNGSYGFETNYLSTCGIQNAIVFADIDGDNDGDWVSSVSLSELNESKLSWFKNNSLGDFEEQIIDASYLRSFELVDFDNDSDIDIIGFNLDSTTNPEIIWYENIDGLGDFSKHIITINQGLDYYSKLLFRDIDSDDDFDIILAHDNILSWYKNDGLGNFGFELIINNSSFTKVNILTVDLDSDGNLDIISSGSNNSINFYKNDGQGNFTRLSIIEDLYRSRSPIFVDDINNDGLQDIIAYSTVNNQISWYENSGIFSINNPIKNEFIIHPNPIKDIILIESNFQILEVEIYNLHGVLLYNRSLDISEEININISSLTEGIYFIKAIDNENNSTIKKIIKI</sequence>
<dbReference type="PANTHER" id="PTHR44103">
    <property type="entry name" value="PROPROTEIN CONVERTASE P"/>
    <property type="match status" value="1"/>
</dbReference>
<keyword evidence="1" id="KW-0732">Signal</keyword>